<dbReference type="PANTHER" id="PTHR40849">
    <property type="entry name" value="C2 CALCIUM-DEPENDENT MEMBRANE TARGETING"/>
    <property type="match status" value="1"/>
</dbReference>
<protein>
    <submittedName>
        <fullName evidence="3">Uncharacterized protein</fullName>
    </submittedName>
</protein>
<sequence>MVRLDAADGELDGEHSENRAKKREGRAHDDVADNDPEPIHFFTINQRMEEKVRFLPPRHGLHIRYFALYDFGCLTALVALWLLNFKGDHYSWTIWTDAFYLCIVYSLLMLPFVVLAIPLVNRLITDTTPTGFDKSGVIGGVLSPAQIKRVRENAREMQKQAIRSHSVGAEALV</sequence>
<organism evidence="3">
    <name type="scientific">Haptolina brevifila</name>
    <dbReference type="NCBI Taxonomy" id="156173"/>
    <lineage>
        <taxon>Eukaryota</taxon>
        <taxon>Haptista</taxon>
        <taxon>Haptophyta</taxon>
        <taxon>Prymnesiophyceae</taxon>
        <taxon>Prymnesiales</taxon>
        <taxon>Prymnesiaceae</taxon>
        <taxon>Haptolina</taxon>
    </lineage>
</organism>
<evidence type="ECO:0000256" key="1">
    <source>
        <dbReference type="SAM" id="MobiDB-lite"/>
    </source>
</evidence>
<feature type="transmembrane region" description="Helical" evidence="2">
    <location>
        <begin position="98"/>
        <end position="120"/>
    </location>
</feature>
<gene>
    <name evidence="3" type="ORF">CBRE1094_LOCUS27691</name>
</gene>
<dbReference type="AlphaFoldDB" id="A0A7S2HKZ9"/>
<feature type="region of interest" description="Disordered" evidence="1">
    <location>
        <begin position="1"/>
        <end position="34"/>
    </location>
</feature>
<keyword evidence="2" id="KW-0472">Membrane</keyword>
<feature type="transmembrane region" description="Helical" evidence="2">
    <location>
        <begin position="63"/>
        <end position="83"/>
    </location>
</feature>
<evidence type="ECO:0000313" key="3">
    <source>
        <dbReference type="EMBL" id="CAD9493943.1"/>
    </source>
</evidence>
<reference evidence="3" key="1">
    <citation type="submission" date="2021-01" db="EMBL/GenBank/DDBJ databases">
        <authorList>
            <person name="Corre E."/>
            <person name="Pelletier E."/>
            <person name="Niang G."/>
            <person name="Scheremetjew M."/>
            <person name="Finn R."/>
            <person name="Kale V."/>
            <person name="Holt S."/>
            <person name="Cochrane G."/>
            <person name="Meng A."/>
            <person name="Brown T."/>
            <person name="Cohen L."/>
        </authorList>
    </citation>
    <scope>NUCLEOTIDE SEQUENCE</scope>
    <source>
        <strain evidence="3">UTEX LB 985</strain>
    </source>
</reference>
<name>A0A7S2HKZ9_9EUKA</name>
<proteinExistence type="predicted"/>
<keyword evidence="2" id="KW-0812">Transmembrane</keyword>
<keyword evidence="2" id="KW-1133">Transmembrane helix</keyword>
<accession>A0A7S2HKZ9</accession>
<evidence type="ECO:0000256" key="2">
    <source>
        <dbReference type="SAM" id="Phobius"/>
    </source>
</evidence>
<dbReference type="PANTHER" id="PTHR40849:SF2">
    <property type="entry name" value="RGS DOMAIN-CONTAINING PROTEIN"/>
    <property type="match status" value="1"/>
</dbReference>
<dbReference type="EMBL" id="HBGU01050813">
    <property type="protein sequence ID" value="CAD9493943.1"/>
    <property type="molecule type" value="Transcribed_RNA"/>
</dbReference>